<evidence type="ECO:0000256" key="1">
    <source>
        <dbReference type="SAM" id="Phobius"/>
    </source>
</evidence>
<reference evidence="2 3" key="1">
    <citation type="submission" date="2018-06" db="EMBL/GenBank/DDBJ databases">
        <title>Genome Sequence of the Brown Rot Fungal Pathogen Monilinia fructigena.</title>
        <authorList>
            <person name="Landi L."/>
            <person name="De Miccolis Angelini R.M."/>
            <person name="Pollastro S."/>
            <person name="Abate D."/>
            <person name="Faretra F."/>
            <person name="Romanazzi G."/>
        </authorList>
    </citation>
    <scope>NUCLEOTIDE SEQUENCE [LARGE SCALE GENOMIC DNA]</scope>
    <source>
        <strain evidence="2 3">Mfrg269</strain>
    </source>
</reference>
<organism evidence="2 3">
    <name type="scientific">Monilinia fructigena</name>
    <dbReference type="NCBI Taxonomy" id="38457"/>
    <lineage>
        <taxon>Eukaryota</taxon>
        <taxon>Fungi</taxon>
        <taxon>Dikarya</taxon>
        <taxon>Ascomycota</taxon>
        <taxon>Pezizomycotina</taxon>
        <taxon>Leotiomycetes</taxon>
        <taxon>Helotiales</taxon>
        <taxon>Sclerotiniaceae</taxon>
        <taxon>Monilinia</taxon>
    </lineage>
</organism>
<comment type="caution">
    <text evidence="2">The sequence shown here is derived from an EMBL/GenBank/DDBJ whole genome shotgun (WGS) entry which is preliminary data.</text>
</comment>
<dbReference type="Proteomes" id="UP000249056">
    <property type="component" value="Unassembled WGS sequence"/>
</dbReference>
<dbReference type="AlphaFoldDB" id="A0A395J3E8"/>
<evidence type="ECO:0000313" key="2">
    <source>
        <dbReference type="EMBL" id="RAL66668.1"/>
    </source>
</evidence>
<accession>A0A395J3E8</accession>
<keyword evidence="3" id="KW-1185">Reference proteome</keyword>
<keyword evidence="1" id="KW-0812">Transmembrane</keyword>
<dbReference type="EMBL" id="QKRW01000006">
    <property type="protein sequence ID" value="RAL66668.1"/>
    <property type="molecule type" value="Genomic_DNA"/>
</dbReference>
<keyword evidence="1" id="KW-1133">Transmembrane helix</keyword>
<name>A0A395J3E8_9HELO</name>
<gene>
    <name evidence="2" type="ORF">DID88_006352</name>
</gene>
<feature type="transmembrane region" description="Helical" evidence="1">
    <location>
        <begin position="15"/>
        <end position="33"/>
    </location>
</feature>
<evidence type="ECO:0000313" key="3">
    <source>
        <dbReference type="Proteomes" id="UP000249056"/>
    </source>
</evidence>
<feature type="transmembrane region" description="Helical" evidence="1">
    <location>
        <begin position="78"/>
        <end position="97"/>
    </location>
</feature>
<keyword evidence="1" id="KW-0472">Membrane</keyword>
<sequence length="98" mass="11423">MDLTLYGNDLALKQVLGSTYINIYKLLFLYSLFRKLQNFRQDYQYLINRIYYTPKSYQVPIIALYPITQIHAKMLQTLVIVLICIVAVIILIGLAAFD</sequence>
<protein>
    <submittedName>
        <fullName evidence="2">Uncharacterized protein</fullName>
    </submittedName>
</protein>
<proteinExistence type="predicted"/>